<comment type="caution">
    <text evidence="3">The sequence shown here is derived from an EMBL/GenBank/DDBJ whole genome shotgun (WGS) entry which is preliminary data.</text>
</comment>
<dbReference type="InterPro" id="IPR056003">
    <property type="entry name" value="CT398_CC_hairpin"/>
</dbReference>
<evidence type="ECO:0000259" key="2">
    <source>
        <dbReference type="Pfam" id="PF24481"/>
    </source>
</evidence>
<keyword evidence="4" id="KW-1185">Reference proteome</keyword>
<protein>
    <recommendedName>
        <fullName evidence="5">C4-type zinc ribbon domain-containing protein</fullName>
    </recommendedName>
</protein>
<sequence>MQDEVRALLILQDRDRRLLALAKDLEKLPQDEARAKAKLAGDESAVAKAHQALLDSELRVKKIELDAETRRTTIKRLKLQQFETRKNEEFVALGHEITRYERELDDFETKELEAMEEVDGFRTALKTAQAALDQTKTLVQEDLAVIKQRHERMDDERKEVSAEREKLVGNAPVSVLPLYTRLMKTKAGLAIAPLRDGKCEGCHMRLIASTVMKVQTGKEIAQCEDCGRILYMED</sequence>
<dbReference type="Gene3D" id="1.10.287.1490">
    <property type="match status" value="1"/>
</dbReference>
<evidence type="ECO:0008006" key="5">
    <source>
        <dbReference type="Google" id="ProtNLM"/>
    </source>
</evidence>
<evidence type="ECO:0000259" key="1">
    <source>
        <dbReference type="Pfam" id="PF02591"/>
    </source>
</evidence>
<organism evidence="3 4">
    <name type="scientific">Luteolibacter yonseiensis</name>
    <dbReference type="NCBI Taxonomy" id="1144680"/>
    <lineage>
        <taxon>Bacteria</taxon>
        <taxon>Pseudomonadati</taxon>
        <taxon>Verrucomicrobiota</taxon>
        <taxon>Verrucomicrobiia</taxon>
        <taxon>Verrucomicrobiales</taxon>
        <taxon>Verrucomicrobiaceae</taxon>
        <taxon>Luteolibacter</taxon>
    </lineage>
</organism>
<dbReference type="RefSeq" id="WP_200350652.1">
    <property type="nucleotide sequence ID" value="NZ_BAABHZ010000008.1"/>
</dbReference>
<evidence type="ECO:0000313" key="3">
    <source>
        <dbReference type="EMBL" id="MBK1815695.1"/>
    </source>
</evidence>
<dbReference type="Proteomes" id="UP000600139">
    <property type="component" value="Unassembled WGS sequence"/>
</dbReference>
<dbReference type="EMBL" id="JAENIK010000009">
    <property type="protein sequence ID" value="MBK1815695.1"/>
    <property type="molecule type" value="Genomic_DNA"/>
</dbReference>
<dbReference type="AlphaFoldDB" id="A0A934R5M7"/>
<evidence type="ECO:0000313" key="4">
    <source>
        <dbReference type="Proteomes" id="UP000600139"/>
    </source>
</evidence>
<dbReference type="Pfam" id="PF02591">
    <property type="entry name" value="Zn_ribbon_9"/>
    <property type="match status" value="1"/>
</dbReference>
<name>A0A934R5M7_9BACT</name>
<reference evidence="3" key="1">
    <citation type="submission" date="2021-01" db="EMBL/GenBank/DDBJ databases">
        <title>Modified the classification status of verrucomicrobia.</title>
        <authorList>
            <person name="Feng X."/>
        </authorList>
    </citation>
    <scope>NUCLEOTIDE SEQUENCE</scope>
    <source>
        <strain evidence="3">JCM 18052</strain>
    </source>
</reference>
<feature type="domain" description="CT398-like coiled coil hairpin" evidence="2">
    <location>
        <begin position="11"/>
        <end position="185"/>
    </location>
</feature>
<dbReference type="Pfam" id="PF24481">
    <property type="entry name" value="CT398_CC"/>
    <property type="match status" value="1"/>
</dbReference>
<gene>
    <name evidence="3" type="ORF">JIN84_08710</name>
</gene>
<accession>A0A934R5M7</accession>
<proteinExistence type="predicted"/>
<dbReference type="InterPro" id="IPR003743">
    <property type="entry name" value="Zf-RING_7"/>
</dbReference>
<feature type="domain" description="C4-type zinc ribbon" evidence="1">
    <location>
        <begin position="198"/>
        <end position="230"/>
    </location>
</feature>